<dbReference type="EMBL" id="GL945017">
    <property type="protein sequence ID" value="EGN57963.1"/>
    <property type="molecule type" value="Genomic_DNA"/>
</dbReference>
<dbReference type="Proteomes" id="UP000002772">
    <property type="component" value="Unassembled WGS sequence"/>
</dbReference>
<dbReference type="AlphaFoldDB" id="F8NBK1"/>
<dbReference type="HOGENOM" id="CLU_3390790_0_0_10"/>
<protein>
    <submittedName>
        <fullName evidence="1">Uncharacterized protein</fullName>
    </submittedName>
</protein>
<evidence type="ECO:0000313" key="1">
    <source>
        <dbReference type="EMBL" id="EGN57963.1"/>
    </source>
</evidence>
<accession>F8NBK1</accession>
<keyword evidence="2" id="KW-1185">Reference proteome</keyword>
<gene>
    <name evidence="1" type="ORF">Premu_2609</name>
</gene>
<organism evidence="1 2">
    <name type="scientific">Hallella multisaccharivorax DSM 17128</name>
    <dbReference type="NCBI Taxonomy" id="688246"/>
    <lineage>
        <taxon>Bacteria</taxon>
        <taxon>Pseudomonadati</taxon>
        <taxon>Bacteroidota</taxon>
        <taxon>Bacteroidia</taxon>
        <taxon>Bacteroidales</taxon>
        <taxon>Prevotellaceae</taxon>
        <taxon>Hallella</taxon>
    </lineage>
</organism>
<proteinExistence type="predicted"/>
<reference evidence="2" key="1">
    <citation type="journal article" date="2011" name="Stand. Genomic Sci.">
        <title>Non-contiguous finished genome sequence of the opportunistic oral pathogen Prevotella multisaccharivorax type strain (PPPA20).</title>
        <authorList>
            <person name="Pati A."/>
            <person name="Gronow S."/>
            <person name="Lu M."/>
            <person name="Lapidus A."/>
            <person name="Nolan M."/>
            <person name="Lucas S."/>
            <person name="Hammon N."/>
            <person name="Deshpande S."/>
            <person name="Cheng J.F."/>
            <person name="Tapia R."/>
            <person name="Han C."/>
            <person name="Goodwin L."/>
            <person name="Pitluck S."/>
            <person name="Liolios K."/>
            <person name="Pagani I."/>
            <person name="Mavromatis K."/>
            <person name="Mikhailova N."/>
            <person name="Huntemann M."/>
            <person name="Chen A."/>
            <person name="Palaniappan K."/>
            <person name="Land M."/>
            <person name="Hauser L."/>
            <person name="Detter J.C."/>
            <person name="Brambilla E.M."/>
            <person name="Rohde M."/>
            <person name="Goker M."/>
            <person name="Woyke T."/>
            <person name="Bristow J."/>
            <person name="Eisen J.A."/>
            <person name="Markowitz V."/>
            <person name="Hugenholtz P."/>
            <person name="Kyrpides N.C."/>
            <person name="Klenk H.P."/>
            <person name="Ivanova N."/>
        </authorList>
    </citation>
    <scope>NUCLEOTIDE SEQUENCE [LARGE SCALE GENOMIC DNA]</scope>
    <source>
        <strain evidence="2">DSM 17128</strain>
    </source>
</reference>
<name>F8NBK1_9BACT</name>
<evidence type="ECO:0000313" key="2">
    <source>
        <dbReference type="Proteomes" id="UP000002772"/>
    </source>
</evidence>
<dbReference type="STRING" id="688246.Premu_2609"/>
<sequence>MFASPVFFLYFCNVKYSVIIFMDDYHADSYNS</sequence>